<evidence type="ECO:0000256" key="5">
    <source>
        <dbReference type="ARBA" id="ARBA00022801"/>
    </source>
</evidence>
<evidence type="ECO:0000256" key="7">
    <source>
        <dbReference type="ARBA" id="ARBA00044770"/>
    </source>
</evidence>
<evidence type="ECO:0000256" key="6">
    <source>
        <dbReference type="ARBA" id="ARBA00023268"/>
    </source>
</evidence>
<keyword evidence="9" id="KW-1133">Transmembrane helix</keyword>
<evidence type="ECO:0000313" key="13">
    <source>
        <dbReference type="Proteomes" id="UP000177811"/>
    </source>
</evidence>
<comment type="catalytic activity">
    <reaction evidence="8">
        <text>[GlcNAc-(1-&gt;4)-Mur2Ac(oyl-L-Ala-gamma-D-Glu-L-Lys-D-Ala-D-Ala)](n)-di-trans,octa-cis-undecaprenyl diphosphate + beta-D-GlcNAc-(1-&gt;4)-Mur2Ac(oyl-L-Ala-gamma-D-Glu-L-Lys-D-Ala-D-Ala)-di-trans,octa-cis-undecaprenyl diphosphate = [GlcNAc-(1-&gt;4)-Mur2Ac(oyl-L-Ala-gamma-D-Glu-L-Lys-D-Ala-D-Ala)](n+1)-di-trans,octa-cis-undecaprenyl diphosphate + di-trans,octa-cis-undecaprenyl diphosphate + H(+)</text>
        <dbReference type="Rhea" id="RHEA:23708"/>
        <dbReference type="Rhea" id="RHEA-COMP:9602"/>
        <dbReference type="Rhea" id="RHEA-COMP:9603"/>
        <dbReference type="ChEBI" id="CHEBI:15378"/>
        <dbReference type="ChEBI" id="CHEBI:58405"/>
        <dbReference type="ChEBI" id="CHEBI:60033"/>
        <dbReference type="ChEBI" id="CHEBI:78435"/>
        <dbReference type="EC" id="2.4.99.28"/>
    </reaction>
</comment>
<keyword evidence="6" id="KW-0511">Multifunctional enzyme</keyword>
<keyword evidence="9" id="KW-0472">Membrane</keyword>
<name>A0A1G2KTZ5_9BACT</name>
<feature type="domain" description="Glycosyl transferase family 51" evidence="11">
    <location>
        <begin position="81"/>
        <end position="278"/>
    </location>
</feature>
<dbReference type="InterPro" id="IPR012338">
    <property type="entry name" value="Beta-lactam/transpept-like"/>
</dbReference>
<protein>
    <recommendedName>
        <fullName evidence="7">peptidoglycan glycosyltransferase</fullName>
        <ecNumber evidence="7">2.4.99.28</ecNumber>
    </recommendedName>
</protein>
<evidence type="ECO:0000256" key="4">
    <source>
        <dbReference type="ARBA" id="ARBA00022679"/>
    </source>
</evidence>
<evidence type="ECO:0000256" key="2">
    <source>
        <dbReference type="ARBA" id="ARBA00022670"/>
    </source>
</evidence>
<feature type="domain" description="Penicillin-binding protein transpeptidase" evidence="10">
    <location>
        <begin position="373"/>
        <end position="599"/>
    </location>
</feature>
<dbReference type="Gene3D" id="3.40.710.10">
    <property type="entry name" value="DD-peptidase/beta-lactamase superfamily"/>
    <property type="match status" value="1"/>
</dbReference>
<dbReference type="Pfam" id="PF00905">
    <property type="entry name" value="Transpeptidase"/>
    <property type="match status" value="1"/>
</dbReference>
<keyword evidence="1" id="KW-0121">Carboxypeptidase</keyword>
<dbReference type="InterPro" id="IPR001460">
    <property type="entry name" value="PCN-bd_Tpept"/>
</dbReference>
<feature type="transmembrane region" description="Helical" evidence="9">
    <location>
        <begin position="9"/>
        <end position="32"/>
    </location>
</feature>
<evidence type="ECO:0000256" key="9">
    <source>
        <dbReference type="SAM" id="Phobius"/>
    </source>
</evidence>
<dbReference type="EC" id="2.4.99.28" evidence="7"/>
<dbReference type="InterPro" id="IPR001264">
    <property type="entry name" value="Glyco_trans_51"/>
</dbReference>
<dbReference type="SUPFAM" id="SSF53955">
    <property type="entry name" value="Lysozyme-like"/>
    <property type="match status" value="1"/>
</dbReference>
<dbReference type="SUPFAM" id="SSF56601">
    <property type="entry name" value="beta-lactamase/transpeptidase-like"/>
    <property type="match status" value="1"/>
</dbReference>
<dbReference type="PANTHER" id="PTHR32282">
    <property type="entry name" value="BINDING PROTEIN TRANSPEPTIDASE, PUTATIVE-RELATED"/>
    <property type="match status" value="1"/>
</dbReference>
<evidence type="ECO:0000256" key="3">
    <source>
        <dbReference type="ARBA" id="ARBA00022676"/>
    </source>
</evidence>
<keyword evidence="4" id="KW-0808">Transferase</keyword>
<dbReference type="EMBL" id="MHQL01000023">
    <property type="protein sequence ID" value="OHA02958.1"/>
    <property type="molecule type" value="Genomic_DNA"/>
</dbReference>
<dbReference type="InterPro" id="IPR036950">
    <property type="entry name" value="PBP_transglycosylase"/>
</dbReference>
<reference evidence="12 13" key="1">
    <citation type="journal article" date="2016" name="Nat. Commun.">
        <title>Thousands of microbial genomes shed light on interconnected biogeochemical processes in an aquifer system.</title>
        <authorList>
            <person name="Anantharaman K."/>
            <person name="Brown C.T."/>
            <person name="Hug L.A."/>
            <person name="Sharon I."/>
            <person name="Castelle C.J."/>
            <person name="Probst A.J."/>
            <person name="Thomas B.C."/>
            <person name="Singh A."/>
            <person name="Wilkins M.J."/>
            <person name="Karaoz U."/>
            <person name="Brodie E.L."/>
            <person name="Williams K.H."/>
            <person name="Hubbard S.S."/>
            <person name="Banfield J.F."/>
        </authorList>
    </citation>
    <scope>NUCLEOTIDE SEQUENCE [LARGE SCALE GENOMIC DNA]</scope>
</reference>
<sequence>MIRKVLKRFLLFVCAPLLCFMLLGGGALWYYINFSHNDFSPSDVDVFLGAQPEALTEILDDEGAPIIELPAVSDWRLRTPMYRRTVKFGDMPDVMIRAALAAEDQRFFSHSGIDYQAIVRAAFEVFKESARESFRSYRPRMVFAEGGSTITQQVVRLTFLEEDLQREQKGEASRMDKIRRKIHEARRAVWLERRLSEKLGHRIAKERIFEAFANISYCGHGRYGFGACSIYYFGTPIKKIAVPDAALLAGMVRDPWEYSPRVHPGQAVLRRNTILRLMAEQGNITPEDEKRFVASPLRLVSATGDRTIAPSVVKFVLQTLWGMPNSATIRWESGATIRTTIKRSWQIEANDALEKGLDEYRKRHPDHAKKIQGAFVVIDSRCRVKALVGGSHATYTSFNRATEARRQPGSAFKPFDYLAALEDGFEWSFTINDAPVSVSMGRGRPRHIIGNYDGRFFGRIPMWQGLAESRNGATARLGMEVGTKKIVEVATRLGLNPNMEDFPTTTIGAEEVTPLELACAYAAFANGGFLSKPLIVEEVATVTGGMKYASERMQVLETDIASKMVEGLRHTVTWRKGTGRSLLKLNIPVFGKTGTTNDFRDAWFCGSTFGDTGVTACVWIGMDDRTPLGEPDLCRPRDAELRKHCEPGAVAALPIFEKFMSYIYRDASPEPLPEGMEERMEEAHRHGIVRD</sequence>
<dbReference type="PANTHER" id="PTHR32282:SF33">
    <property type="entry name" value="PEPTIDOGLYCAN GLYCOSYLTRANSFERASE"/>
    <property type="match status" value="1"/>
</dbReference>
<accession>A0A1G2KTZ5</accession>
<keyword evidence="3" id="KW-0328">Glycosyltransferase</keyword>
<dbReference type="AlphaFoldDB" id="A0A1G2KTZ5"/>
<evidence type="ECO:0000259" key="10">
    <source>
        <dbReference type="Pfam" id="PF00905"/>
    </source>
</evidence>
<evidence type="ECO:0000256" key="8">
    <source>
        <dbReference type="ARBA" id="ARBA00049902"/>
    </source>
</evidence>
<dbReference type="InterPro" id="IPR050396">
    <property type="entry name" value="Glycosyltr_51/Transpeptidase"/>
</dbReference>
<keyword evidence="9" id="KW-0812">Transmembrane</keyword>
<organism evidence="12 13">
    <name type="scientific">Candidatus Sungbacteria bacterium RIFCSPHIGHO2_02_FULL_51_29</name>
    <dbReference type="NCBI Taxonomy" id="1802273"/>
    <lineage>
        <taxon>Bacteria</taxon>
        <taxon>Candidatus Sungiibacteriota</taxon>
    </lineage>
</organism>
<keyword evidence="5" id="KW-0378">Hydrolase</keyword>
<dbReference type="GO" id="GO:0004180">
    <property type="term" value="F:carboxypeptidase activity"/>
    <property type="evidence" value="ECO:0007669"/>
    <property type="project" value="UniProtKB-KW"/>
</dbReference>
<dbReference type="GO" id="GO:0008955">
    <property type="term" value="F:peptidoglycan glycosyltransferase activity"/>
    <property type="evidence" value="ECO:0007669"/>
    <property type="project" value="UniProtKB-EC"/>
</dbReference>
<dbReference type="Gene3D" id="1.10.3810.10">
    <property type="entry name" value="Biosynthetic peptidoglycan transglycosylase-like"/>
    <property type="match status" value="1"/>
</dbReference>
<proteinExistence type="predicted"/>
<dbReference type="Proteomes" id="UP000177811">
    <property type="component" value="Unassembled WGS sequence"/>
</dbReference>
<evidence type="ECO:0000259" key="11">
    <source>
        <dbReference type="Pfam" id="PF00912"/>
    </source>
</evidence>
<evidence type="ECO:0000313" key="12">
    <source>
        <dbReference type="EMBL" id="OHA02958.1"/>
    </source>
</evidence>
<evidence type="ECO:0000256" key="1">
    <source>
        <dbReference type="ARBA" id="ARBA00022645"/>
    </source>
</evidence>
<comment type="caution">
    <text evidence="12">The sequence shown here is derived from an EMBL/GenBank/DDBJ whole genome shotgun (WGS) entry which is preliminary data.</text>
</comment>
<dbReference type="GO" id="GO:0006508">
    <property type="term" value="P:proteolysis"/>
    <property type="evidence" value="ECO:0007669"/>
    <property type="project" value="UniProtKB-KW"/>
</dbReference>
<dbReference type="GO" id="GO:0008658">
    <property type="term" value="F:penicillin binding"/>
    <property type="evidence" value="ECO:0007669"/>
    <property type="project" value="InterPro"/>
</dbReference>
<keyword evidence="2" id="KW-0645">Protease</keyword>
<dbReference type="InterPro" id="IPR023346">
    <property type="entry name" value="Lysozyme-like_dom_sf"/>
</dbReference>
<gene>
    <name evidence="12" type="ORF">A3C16_05810</name>
</gene>
<dbReference type="Pfam" id="PF00912">
    <property type="entry name" value="Transgly"/>
    <property type="match status" value="1"/>
</dbReference>